<dbReference type="PANTHER" id="PTHR38075:SF1">
    <property type="entry name" value="DUF4139 DOMAIN-CONTAINING PROTEIN"/>
    <property type="match status" value="1"/>
</dbReference>
<gene>
    <name evidence="3" type="ORF">NMP03_07560</name>
</gene>
<evidence type="ECO:0000256" key="1">
    <source>
        <dbReference type="SAM" id="SignalP"/>
    </source>
</evidence>
<keyword evidence="1" id="KW-0732">Signal</keyword>
<organism evidence="3 4">
    <name type="scientific">Sphingomonas qomolangmaensis</name>
    <dbReference type="NCBI Taxonomy" id="2918765"/>
    <lineage>
        <taxon>Bacteria</taxon>
        <taxon>Pseudomonadati</taxon>
        <taxon>Pseudomonadota</taxon>
        <taxon>Alphaproteobacteria</taxon>
        <taxon>Sphingomonadales</taxon>
        <taxon>Sphingomonadaceae</taxon>
        <taxon>Sphingomonas</taxon>
    </lineage>
</organism>
<protein>
    <submittedName>
        <fullName evidence="3">DUF4139 domain-containing protein</fullName>
    </submittedName>
</protein>
<keyword evidence="4" id="KW-1185">Reference proteome</keyword>
<sequence length="474" mass="50520">MQATWALAAALTVPVAATAQQAPPPSAASPGAGSTQGDVSVTIYNNDVALVQDVRSLELASGRVRQSFPDVSAQIRPETVSLAVPDAAIVEQNFDYDLLSPSSLMEKAVGETITLVRTNPATGTETRERAKVLAVNGGVVLDIGGRIEVLRDDGLPVRAVFDRVPDSLRARPTLSVTLASTRSGTRPARLSYLSRGLGWSADYVALFDEKSGTVDVQGWVTLRNTSGTTFNNARTLLVAGDVGGSDGGQNYSPSSRGSYQVQMQPGTESADREQLGDFYLYPLAERTTIADKQTKQVSFLDAKGVTASSGYRFENGWLGTADEPRSAQTILRFANAGDAGLGDALPAGVVRVYIRDARGQPQFTGENQIGHTPQGSTIALPTGDAFDVKVQPTTLSRTRLGGDRWRTEVRYRLTNARARAVTVELVQSGLGSGDTRIIAQSRESERRNVASAVWQVPVPANGESVVTATFDTRY</sequence>
<proteinExistence type="predicted"/>
<feature type="domain" description="DUF4139" evidence="2">
    <location>
        <begin position="189"/>
        <end position="474"/>
    </location>
</feature>
<name>A0ABY5LAN8_9SPHN</name>
<dbReference type="EMBL" id="CP101740">
    <property type="protein sequence ID" value="UUL84035.1"/>
    <property type="molecule type" value="Genomic_DNA"/>
</dbReference>
<dbReference type="InterPro" id="IPR037291">
    <property type="entry name" value="DUF4139"/>
</dbReference>
<evidence type="ECO:0000313" key="3">
    <source>
        <dbReference type="EMBL" id="UUL84035.1"/>
    </source>
</evidence>
<dbReference type="RefSeq" id="WP_256507870.1">
    <property type="nucleotide sequence ID" value="NZ_CP101740.1"/>
</dbReference>
<dbReference type="Proteomes" id="UP001058533">
    <property type="component" value="Chromosome"/>
</dbReference>
<evidence type="ECO:0000313" key="4">
    <source>
        <dbReference type="Proteomes" id="UP001058533"/>
    </source>
</evidence>
<dbReference type="Pfam" id="PF13598">
    <property type="entry name" value="DUF4139"/>
    <property type="match status" value="1"/>
</dbReference>
<reference evidence="3" key="1">
    <citation type="submission" date="2022-07" db="EMBL/GenBank/DDBJ databases">
        <title>Sphingomonas sp. nov., a novel bacterium isolated from the north slope of the Mount Everest.</title>
        <authorList>
            <person name="Cui X."/>
            <person name="Liu Y."/>
        </authorList>
    </citation>
    <scope>NUCLEOTIDE SEQUENCE</scope>
    <source>
        <strain evidence="3">S5-59</strain>
    </source>
</reference>
<feature type="signal peptide" evidence="1">
    <location>
        <begin position="1"/>
        <end position="19"/>
    </location>
</feature>
<dbReference type="PANTHER" id="PTHR38075">
    <property type="entry name" value="DUF4139 DOMAIN-CONTAINING PROTEIN"/>
    <property type="match status" value="1"/>
</dbReference>
<accession>A0ABY5LAN8</accession>
<feature type="chain" id="PRO_5046800637" evidence="1">
    <location>
        <begin position="20"/>
        <end position="474"/>
    </location>
</feature>
<evidence type="ECO:0000259" key="2">
    <source>
        <dbReference type="Pfam" id="PF13598"/>
    </source>
</evidence>